<accession>A0A507E543</accession>
<dbReference type="Proteomes" id="UP000318582">
    <property type="component" value="Unassembled WGS sequence"/>
</dbReference>
<evidence type="ECO:0000256" key="2">
    <source>
        <dbReference type="ARBA" id="ARBA00004590"/>
    </source>
</evidence>
<evidence type="ECO:0000256" key="3">
    <source>
        <dbReference type="ARBA" id="ARBA00009731"/>
    </source>
</evidence>
<dbReference type="AlphaFoldDB" id="A0A507E543"/>
<comment type="subcellular location">
    <subcellularLocation>
        <location evidence="1 11">Endoplasmic reticulum membrane</location>
        <topology evidence="1 11">Single-pass membrane protein</topology>
    </subcellularLocation>
    <subcellularLocation>
        <location evidence="2">Nucleus membrane</location>
        <topology evidence="2">Single-pass membrane protein</topology>
    </subcellularLocation>
</comment>
<evidence type="ECO:0000256" key="9">
    <source>
        <dbReference type="ARBA" id="ARBA00023136"/>
    </source>
</evidence>
<reference evidence="13 14" key="1">
    <citation type="journal article" date="2019" name="Sci. Rep.">
        <title>Comparative genomics of chytrid fungi reveal insights into the obligate biotrophic and pathogenic lifestyle of Synchytrium endobioticum.</title>
        <authorList>
            <person name="van de Vossenberg B.T.L.H."/>
            <person name="Warris S."/>
            <person name="Nguyen H.D.T."/>
            <person name="van Gent-Pelzer M.P.E."/>
            <person name="Joly D.L."/>
            <person name="van de Geest H.C."/>
            <person name="Bonants P.J.M."/>
            <person name="Smith D.S."/>
            <person name="Levesque C.A."/>
            <person name="van der Lee T.A.J."/>
        </authorList>
    </citation>
    <scope>NUCLEOTIDE SEQUENCE [LARGE SCALE GENOMIC DNA]</scope>
    <source>
        <strain evidence="13 14">CBS 809.83</strain>
    </source>
</reference>
<comment type="similarity">
    <text evidence="3 11">Belongs to the ALG14 family.</text>
</comment>
<dbReference type="Gene3D" id="3.40.50.2000">
    <property type="entry name" value="Glycogen Phosphorylase B"/>
    <property type="match status" value="1"/>
</dbReference>
<dbReference type="Pfam" id="PF08660">
    <property type="entry name" value="Alg14"/>
    <property type="match status" value="1"/>
</dbReference>
<dbReference type="GO" id="GO:0043541">
    <property type="term" value="C:UDP-N-acetylglucosamine transferase complex"/>
    <property type="evidence" value="ECO:0007669"/>
    <property type="project" value="TreeGrafter"/>
</dbReference>
<name>A0A507E543_9FUNG</name>
<comment type="caution">
    <text evidence="13">The sequence shown here is derived from an EMBL/GenBank/DDBJ whole genome shotgun (WGS) entry which is preliminary data.</text>
</comment>
<evidence type="ECO:0000256" key="1">
    <source>
        <dbReference type="ARBA" id="ARBA00004389"/>
    </source>
</evidence>
<evidence type="ECO:0000313" key="14">
    <source>
        <dbReference type="Proteomes" id="UP000318582"/>
    </source>
</evidence>
<protein>
    <recommendedName>
        <fullName evidence="5 11">UDP-N-acetylglucosamine transferase subunit ALG14</fullName>
    </recommendedName>
    <alternativeName>
        <fullName evidence="10 11">Asparagine-linked glycosylation protein 14</fullName>
    </alternativeName>
</protein>
<keyword evidence="8" id="KW-1133">Transmembrane helix</keyword>
<keyword evidence="6" id="KW-0812">Transmembrane</keyword>
<evidence type="ECO:0000256" key="11">
    <source>
        <dbReference type="RuleBase" id="RU362127"/>
    </source>
</evidence>
<proteinExistence type="inferred from homology"/>
<dbReference type="PANTHER" id="PTHR12154:SF4">
    <property type="entry name" value="UDP-N-ACETYLGLUCOSAMINE TRANSFERASE SUBUNIT ALG14 HOMOLOG"/>
    <property type="match status" value="1"/>
</dbReference>
<evidence type="ECO:0000256" key="6">
    <source>
        <dbReference type="ARBA" id="ARBA00022692"/>
    </source>
</evidence>
<dbReference type="GO" id="GO:0004577">
    <property type="term" value="F:N-acetylglucosaminyldiphosphodolichol N-acetylglucosaminyltransferase activity"/>
    <property type="evidence" value="ECO:0007669"/>
    <property type="project" value="TreeGrafter"/>
</dbReference>
<comment type="function">
    <text evidence="11">Involved in protein N-glycosylation. Essential for the second step of the dolichol-linked oligosaccharide pathway. Anchors the catalytic subunit ALG13 to the ER.</text>
</comment>
<dbReference type="PANTHER" id="PTHR12154">
    <property type="entry name" value="GLYCOSYL TRANSFERASE-RELATED"/>
    <property type="match status" value="1"/>
</dbReference>
<dbReference type="InterPro" id="IPR013969">
    <property type="entry name" value="Oligosacch_biosynth_Alg14"/>
</dbReference>
<evidence type="ECO:0000256" key="12">
    <source>
        <dbReference type="SAM" id="SignalP"/>
    </source>
</evidence>
<evidence type="ECO:0000256" key="10">
    <source>
        <dbReference type="ARBA" id="ARBA00032062"/>
    </source>
</evidence>
<evidence type="ECO:0000256" key="4">
    <source>
        <dbReference type="ARBA" id="ARBA00011335"/>
    </source>
</evidence>
<sequence length="216" mass="23850">MLAFVVSIFLGAAILLVCRTYALLPCHNRPNPSARKRAGNCTICIVLGSGGHTTEMLRMLKTLPPRFSPRRYLIADSDMGSRGKALSFEESRGSKLGIDYCIETIPRARRVHQSYLTTPLSFLHASLASVAVLVRARPHMIISNGPGTALPVLMLAFLPRIVGGASFGPRLIYVESWARVGRLSMTGKIAWYFVDRFLVQWEMDGLKGVEYVGRVV</sequence>
<gene>
    <name evidence="11" type="primary">ALG14</name>
    <name evidence="13" type="ORF">PhCBS80983_g02791</name>
</gene>
<keyword evidence="14" id="KW-1185">Reference proteome</keyword>
<feature type="signal peptide" evidence="12">
    <location>
        <begin position="1"/>
        <end position="22"/>
    </location>
</feature>
<evidence type="ECO:0000313" key="13">
    <source>
        <dbReference type="EMBL" id="TPX58962.1"/>
    </source>
</evidence>
<dbReference type="STRING" id="109895.A0A507E543"/>
<evidence type="ECO:0000256" key="5">
    <source>
        <dbReference type="ARBA" id="ARBA00017467"/>
    </source>
</evidence>
<keyword evidence="12" id="KW-0732">Signal</keyword>
<comment type="subunit">
    <text evidence="4 11">Heterodimer with ALG13 to form a functional enzyme.</text>
</comment>
<dbReference type="GO" id="GO:0031965">
    <property type="term" value="C:nuclear membrane"/>
    <property type="evidence" value="ECO:0007669"/>
    <property type="project" value="UniProtKB-SubCell"/>
</dbReference>
<keyword evidence="7 11" id="KW-0256">Endoplasmic reticulum</keyword>
<organism evidence="13 14">
    <name type="scientific">Powellomyces hirtus</name>
    <dbReference type="NCBI Taxonomy" id="109895"/>
    <lineage>
        <taxon>Eukaryota</taxon>
        <taxon>Fungi</taxon>
        <taxon>Fungi incertae sedis</taxon>
        <taxon>Chytridiomycota</taxon>
        <taxon>Chytridiomycota incertae sedis</taxon>
        <taxon>Chytridiomycetes</taxon>
        <taxon>Spizellomycetales</taxon>
        <taxon>Powellomycetaceae</taxon>
        <taxon>Powellomyces</taxon>
    </lineage>
</organism>
<evidence type="ECO:0000256" key="8">
    <source>
        <dbReference type="ARBA" id="ARBA00022989"/>
    </source>
</evidence>
<keyword evidence="9" id="KW-0472">Membrane</keyword>
<dbReference type="EMBL" id="QEAQ01000030">
    <property type="protein sequence ID" value="TPX58962.1"/>
    <property type="molecule type" value="Genomic_DNA"/>
</dbReference>
<dbReference type="GO" id="GO:0006488">
    <property type="term" value="P:dolichol-linked oligosaccharide biosynthetic process"/>
    <property type="evidence" value="ECO:0007669"/>
    <property type="project" value="InterPro"/>
</dbReference>
<evidence type="ECO:0000256" key="7">
    <source>
        <dbReference type="ARBA" id="ARBA00022824"/>
    </source>
</evidence>
<feature type="chain" id="PRO_5021327294" description="UDP-N-acetylglucosamine transferase subunit ALG14" evidence="12">
    <location>
        <begin position="23"/>
        <end position="216"/>
    </location>
</feature>